<feature type="compositionally biased region" description="Low complexity" evidence="1">
    <location>
        <begin position="212"/>
        <end position="221"/>
    </location>
</feature>
<dbReference type="InParanoid" id="A0A1Y2B6X1"/>
<gene>
    <name evidence="2" type="ORF">BCR39DRAFT_588003</name>
</gene>
<proteinExistence type="predicted"/>
<evidence type="ECO:0000256" key="1">
    <source>
        <dbReference type="SAM" id="MobiDB-lite"/>
    </source>
</evidence>
<dbReference type="AlphaFoldDB" id="A0A1Y2B6X1"/>
<comment type="caution">
    <text evidence="2">The sequence shown here is derived from an EMBL/GenBank/DDBJ whole genome shotgun (WGS) entry which is preliminary data.</text>
</comment>
<feature type="compositionally biased region" description="Polar residues" evidence="1">
    <location>
        <begin position="445"/>
        <end position="459"/>
    </location>
</feature>
<feature type="compositionally biased region" description="Low complexity" evidence="1">
    <location>
        <begin position="424"/>
        <end position="433"/>
    </location>
</feature>
<accession>A0A1Y2B6X1</accession>
<protein>
    <submittedName>
        <fullName evidence="2">Uncharacterized protein</fullName>
    </submittedName>
</protein>
<feature type="compositionally biased region" description="Polar residues" evidence="1">
    <location>
        <begin position="336"/>
        <end position="356"/>
    </location>
</feature>
<feature type="compositionally biased region" description="Polar residues" evidence="1">
    <location>
        <begin position="318"/>
        <end position="330"/>
    </location>
</feature>
<sequence length="510" mass="55787">MDTEALEQEQALQKAEDFIRETAHRNLAQLQFLSDQATGHGVDARTELTEAFRKRTDQVLSQLRKTGVVMKDRKYRDQIRNVRLALQAKLQNRCTTGRGATIRNTNIMSLMSVSNLFSGPLTEGQKELGQLSDGRIVSLLQSSLEDWEADNIPKATGVDSNDESNDGQQDLSSVPQALPLASRGRGTRKRNRKVGADPARGGDNGSSGRGRSGSLAPPRRSSTARPVKANHYTIPRKPRNGEEESPICSSSGGPSYTTFQSIAGDHSSARSEETPHLYTTFQIGDQGPERPSFVSDDWSGAGSSGPTPDQRQGRHHSNPQTSGSDSNDWQHLSVPQLPSNMTGSDLNRQYSSSMDQDSMAHYLSPHRQGHSYNGDNTLDLGRSDQPQPSHRPLPLDHVPSRSTSPLNLPSTSYPTGYSADHWPGEPSESGPPGIAEWRYPVANLGLQSQEPPLSNTSNIRGERPSHSPPGLYFSAASMNPDYYSSNNLPATQDTMTEAPSEFARLFPYQQ</sequence>
<evidence type="ECO:0000313" key="2">
    <source>
        <dbReference type="EMBL" id="ORY30217.1"/>
    </source>
</evidence>
<feature type="compositionally biased region" description="Polar residues" evidence="1">
    <location>
        <begin position="247"/>
        <end position="261"/>
    </location>
</feature>
<feature type="compositionally biased region" description="Polar residues" evidence="1">
    <location>
        <begin position="400"/>
        <end position="415"/>
    </location>
</feature>
<feature type="compositionally biased region" description="Gly residues" evidence="1">
    <location>
        <begin position="202"/>
        <end position="211"/>
    </location>
</feature>
<dbReference type="EMBL" id="MCFC01000021">
    <property type="protein sequence ID" value="ORY30217.1"/>
    <property type="molecule type" value="Genomic_DNA"/>
</dbReference>
<feature type="region of interest" description="Disordered" evidence="1">
    <location>
        <begin position="152"/>
        <end position="471"/>
    </location>
</feature>
<organism evidence="2 3">
    <name type="scientific">Naematelia encephala</name>
    <dbReference type="NCBI Taxonomy" id="71784"/>
    <lineage>
        <taxon>Eukaryota</taxon>
        <taxon>Fungi</taxon>
        <taxon>Dikarya</taxon>
        <taxon>Basidiomycota</taxon>
        <taxon>Agaricomycotina</taxon>
        <taxon>Tremellomycetes</taxon>
        <taxon>Tremellales</taxon>
        <taxon>Naemateliaceae</taxon>
        <taxon>Naematelia</taxon>
    </lineage>
</organism>
<name>A0A1Y2B6X1_9TREE</name>
<dbReference type="Proteomes" id="UP000193986">
    <property type="component" value="Unassembled WGS sequence"/>
</dbReference>
<reference evidence="2 3" key="1">
    <citation type="submission" date="2016-07" db="EMBL/GenBank/DDBJ databases">
        <title>Pervasive Adenine N6-methylation of Active Genes in Fungi.</title>
        <authorList>
            <consortium name="DOE Joint Genome Institute"/>
            <person name="Mondo S.J."/>
            <person name="Dannebaum R.O."/>
            <person name="Kuo R.C."/>
            <person name="Labutti K."/>
            <person name="Haridas S."/>
            <person name="Kuo A."/>
            <person name="Salamov A."/>
            <person name="Ahrendt S.R."/>
            <person name="Lipzen A."/>
            <person name="Sullivan W."/>
            <person name="Andreopoulos W.B."/>
            <person name="Clum A."/>
            <person name="Lindquist E."/>
            <person name="Daum C."/>
            <person name="Ramamoorthy G.K."/>
            <person name="Gryganskyi A."/>
            <person name="Culley D."/>
            <person name="Magnuson J.K."/>
            <person name="James T.Y."/>
            <person name="O'Malley M.A."/>
            <person name="Stajich J.E."/>
            <person name="Spatafora J.W."/>
            <person name="Visel A."/>
            <person name="Grigoriev I.V."/>
        </authorList>
    </citation>
    <scope>NUCLEOTIDE SEQUENCE [LARGE SCALE GENOMIC DNA]</scope>
    <source>
        <strain evidence="2 3">68-887.2</strain>
    </source>
</reference>
<evidence type="ECO:0000313" key="3">
    <source>
        <dbReference type="Proteomes" id="UP000193986"/>
    </source>
</evidence>
<feature type="compositionally biased region" description="Polar residues" evidence="1">
    <location>
        <begin position="166"/>
        <end position="175"/>
    </location>
</feature>
<keyword evidence="3" id="KW-1185">Reference proteome</keyword>